<evidence type="ECO:0000313" key="2">
    <source>
        <dbReference type="EMBL" id="GMI30104.1"/>
    </source>
</evidence>
<keyword evidence="3" id="KW-1185">Reference proteome</keyword>
<name>A0ABQ6MQH9_9STRA</name>
<feature type="region of interest" description="Disordered" evidence="1">
    <location>
        <begin position="398"/>
        <end position="418"/>
    </location>
</feature>
<proteinExistence type="predicted"/>
<feature type="compositionally biased region" description="Acidic residues" evidence="1">
    <location>
        <begin position="262"/>
        <end position="274"/>
    </location>
</feature>
<sequence>MPPLLALLSSHLPSLIRPEPLCTILTSYTHSLASLLLPAHHEATHLLASRHLPSLLSLLPSLPSLLPSLTAPPFQLLSPLLSPPAHAREASSRLLLLLISNQGSDPSPLRLHLVSSPLLLAAAELVLGHHPDNVAAAVKLLRSDPDKTPVPASPYYDRSHSVPPLPLPDACDSPLRGLGGGEIRELLGGLNLNARLRMALEEDDAKEEVPVVPEKVPVVPVEVPVPVLEEANQTLDQTPDYIPDPSPPPAAVTFEEPPQDVPAEDEEAQDNVEEVVEKPRRTVASKPKKKKTVRPKSASSLSALKSIAKTFKPKLQMQAKLSAPPPTPPAPAALMAAASTPTTNATHLAFSAPAPSSRARAPTLGRAPATPEERRMKRWRKEWRANPDAVLRDIFASHATDAPEPAPEAGAPASRTMRKTAQATGAVFGQAFKARPAPRPRAATALSMGARVGAGFRAGARGGAGGGAGRRGGKKKHVFVPSPGFDMDAVDFDLDNPLAGVIAGADFTFKILKRKSKRLGLTKVDSFFKAKPADKSQSFSRQIMGFATATG</sequence>
<feature type="compositionally biased region" description="Basic residues" evidence="1">
    <location>
        <begin position="281"/>
        <end position="294"/>
    </location>
</feature>
<feature type="compositionally biased region" description="Low complexity" evidence="1">
    <location>
        <begin position="351"/>
        <end position="362"/>
    </location>
</feature>
<comment type="caution">
    <text evidence="2">The sequence shown here is derived from an EMBL/GenBank/DDBJ whole genome shotgun (WGS) entry which is preliminary data.</text>
</comment>
<feature type="region of interest" description="Disordered" evidence="1">
    <location>
        <begin position="236"/>
        <end position="300"/>
    </location>
</feature>
<protein>
    <submittedName>
        <fullName evidence="2">Uncharacterized protein</fullName>
    </submittedName>
</protein>
<evidence type="ECO:0000313" key="3">
    <source>
        <dbReference type="Proteomes" id="UP001165060"/>
    </source>
</evidence>
<gene>
    <name evidence="2" type="ORF">TeGR_g3128</name>
</gene>
<dbReference type="EMBL" id="BRYB01003081">
    <property type="protein sequence ID" value="GMI30104.1"/>
    <property type="molecule type" value="Genomic_DNA"/>
</dbReference>
<reference evidence="2 3" key="1">
    <citation type="journal article" date="2023" name="Commun. Biol.">
        <title>Genome analysis of Parmales, the sister group of diatoms, reveals the evolutionary specialization of diatoms from phago-mixotrophs to photoautotrophs.</title>
        <authorList>
            <person name="Ban H."/>
            <person name="Sato S."/>
            <person name="Yoshikawa S."/>
            <person name="Yamada K."/>
            <person name="Nakamura Y."/>
            <person name="Ichinomiya M."/>
            <person name="Sato N."/>
            <person name="Blanc-Mathieu R."/>
            <person name="Endo H."/>
            <person name="Kuwata A."/>
            <person name="Ogata H."/>
        </authorList>
    </citation>
    <scope>NUCLEOTIDE SEQUENCE [LARGE SCALE GENOMIC DNA]</scope>
</reference>
<evidence type="ECO:0000256" key="1">
    <source>
        <dbReference type="SAM" id="MobiDB-lite"/>
    </source>
</evidence>
<feature type="region of interest" description="Disordered" evidence="1">
    <location>
        <begin position="351"/>
        <end position="375"/>
    </location>
</feature>
<organism evidence="2 3">
    <name type="scientific">Tetraparma gracilis</name>
    <dbReference type="NCBI Taxonomy" id="2962635"/>
    <lineage>
        <taxon>Eukaryota</taxon>
        <taxon>Sar</taxon>
        <taxon>Stramenopiles</taxon>
        <taxon>Ochrophyta</taxon>
        <taxon>Bolidophyceae</taxon>
        <taxon>Parmales</taxon>
        <taxon>Triparmaceae</taxon>
        <taxon>Tetraparma</taxon>
    </lineage>
</organism>
<dbReference type="Proteomes" id="UP001165060">
    <property type="component" value="Unassembled WGS sequence"/>
</dbReference>
<accession>A0ABQ6MQH9</accession>